<dbReference type="SUPFAM" id="SSF50729">
    <property type="entry name" value="PH domain-like"/>
    <property type="match status" value="1"/>
</dbReference>
<dbReference type="InterPro" id="IPR001849">
    <property type="entry name" value="PH_domain"/>
</dbReference>
<keyword evidence="1" id="KW-0488">Methylation</keyword>
<dbReference type="InterPro" id="IPR008984">
    <property type="entry name" value="SMAD_FHA_dom_sf"/>
</dbReference>
<evidence type="ECO:0000259" key="8">
    <source>
        <dbReference type="PROSITE" id="PS50003"/>
    </source>
</evidence>
<feature type="compositionally biased region" description="Polar residues" evidence="7">
    <location>
        <begin position="292"/>
        <end position="301"/>
    </location>
</feature>
<evidence type="ECO:0000256" key="7">
    <source>
        <dbReference type="SAM" id="MobiDB-lite"/>
    </source>
</evidence>
<protein>
    <recommendedName>
        <fullName evidence="4">Pleckstrin homology-like domain family B member 1</fullName>
    </recommendedName>
    <alternativeName>
        <fullName evidence="5">Protein LL5-alpha</fullName>
    </alternativeName>
</protein>
<feature type="region of interest" description="Disordered" evidence="7">
    <location>
        <begin position="1092"/>
        <end position="1113"/>
    </location>
</feature>
<feature type="compositionally biased region" description="Low complexity" evidence="7">
    <location>
        <begin position="372"/>
        <end position="394"/>
    </location>
</feature>
<evidence type="ECO:0000256" key="2">
    <source>
        <dbReference type="ARBA" id="ARBA00022553"/>
    </source>
</evidence>
<evidence type="ECO:0000256" key="6">
    <source>
        <dbReference type="SAM" id="Coils"/>
    </source>
</evidence>
<feature type="region of interest" description="Disordered" evidence="7">
    <location>
        <begin position="1"/>
        <end position="26"/>
    </location>
</feature>
<name>A0ABD1K767_9TELE</name>
<dbReference type="CDD" id="cd14673">
    <property type="entry name" value="PH_PHLDB1_2"/>
    <property type="match status" value="1"/>
</dbReference>
<feature type="domain" description="PH" evidence="8">
    <location>
        <begin position="1229"/>
        <end position="1332"/>
    </location>
</feature>
<dbReference type="PANTHER" id="PTHR12156">
    <property type="entry name" value="PLECKSTRIN HOMOLOGY-LIKE DOMAIN, FAMILY B, MEMBER 3"/>
    <property type="match status" value="1"/>
</dbReference>
<dbReference type="SMART" id="SM00233">
    <property type="entry name" value="PH"/>
    <property type="match status" value="1"/>
</dbReference>
<feature type="compositionally biased region" description="Polar residues" evidence="7">
    <location>
        <begin position="550"/>
        <end position="564"/>
    </location>
</feature>
<dbReference type="InterPro" id="IPR037810">
    <property type="entry name" value="PHLDB1/2/3_PH"/>
</dbReference>
<evidence type="ECO:0000256" key="5">
    <source>
        <dbReference type="ARBA" id="ARBA00077655"/>
    </source>
</evidence>
<dbReference type="PROSITE" id="PS50003">
    <property type="entry name" value="PH_DOMAIN"/>
    <property type="match status" value="1"/>
</dbReference>
<evidence type="ECO:0000313" key="10">
    <source>
        <dbReference type="Proteomes" id="UP001591681"/>
    </source>
</evidence>
<dbReference type="Gene3D" id="2.30.29.30">
    <property type="entry name" value="Pleckstrin-homology domain (PH domain)/Phosphotyrosine-binding domain (PTB)"/>
    <property type="match status" value="1"/>
</dbReference>
<feature type="compositionally biased region" description="Polar residues" evidence="7">
    <location>
        <begin position="242"/>
        <end position="261"/>
    </location>
</feature>
<dbReference type="FunFam" id="2.60.200.20:FF:000004">
    <property type="entry name" value="pleckstrin homology-like domain family B member 1 isoform X1"/>
    <property type="match status" value="1"/>
</dbReference>
<feature type="compositionally biased region" description="Polar residues" evidence="7">
    <location>
        <begin position="1092"/>
        <end position="1109"/>
    </location>
</feature>
<reference evidence="9 10" key="1">
    <citation type="submission" date="2024-09" db="EMBL/GenBank/DDBJ databases">
        <title>A chromosome-level genome assembly of Gray's grenadier anchovy, Coilia grayii.</title>
        <authorList>
            <person name="Fu Z."/>
        </authorList>
    </citation>
    <scope>NUCLEOTIDE SEQUENCE [LARGE SCALE GENOMIC DNA]</scope>
    <source>
        <strain evidence="9">G4</strain>
        <tissue evidence="9">Muscle</tissue>
    </source>
</reference>
<dbReference type="InterPro" id="IPR011993">
    <property type="entry name" value="PH-like_dom_sf"/>
</dbReference>
<dbReference type="Pfam" id="PF00169">
    <property type="entry name" value="PH"/>
    <property type="match status" value="1"/>
</dbReference>
<dbReference type="InterPro" id="IPR000253">
    <property type="entry name" value="FHA_dom"/>
</dbReference>
<evidence type="ECO:0000256" key="4">
    <source>
        <dbReference type="ARBA" id="ARBA00069090"/>
    </source>
</evidence>
<proteinExistence type="predicted"/>
<keyword evidence="3 6" id="KW-0175">Coiled coil</keyword>
<feature type="compositionally biased region" description="Low complexity" evidence="7">
    <location>
        <begin position="267"/>
        <end position="278"/>
    </location>
</feature>
<feature type="coiled-coil region" evidence="6">
    <location>
        <begin position="1114"/>
        <end position="1180"/>
    </location>
</feature>
<dbReference type="Pfam" id="PF00498">
    <property type="entry name" value="FHA"/>
    <property type="match status" value="1"/>
</dbReference>
<feature type="compositionally biased region" description="Polar residues" evidence="7">
    <location>
        <begin position="395"/>
        <end position="414"/>
    </location>
</feature>
<dbReference type="InterPro" id="IPR052212">
    <property type="entry name" value="PH-like_domain"/>
</dbReference>
<feature type="region of interest" description="Disordered" evidence="7">
    <location>
        <begin position="927"/>
        <end position="972"/>
    </location>
</feature>
<dbReference type="CDD" id="cd22713">
    <property type="entry name" value="FHA_PHLB1"/>
    <property type="match status" value="1"/>
</dbReference>
<dbReference type="SUPFAM" id="SSF49879">
    <property type="entry name" value="SMAD/FHA domain"/>
    <property type="match status" value="1"/>
</dbReference>
<organism evidence="9 10">
    <name type="scientific">Coilia grayii</name>
    <name type="common">Gray's grenadier anchovy</name>
    <dbReference type="NCBI Taxonomy" id="363190"/>
    <lineage>
        <taxon>Eukaryota</taxon>
        <taxon>Metazoa</taxon>
        <taxon>Chordata</taxon>
        <taxon>Craniata</taxon>
        <taxon>Vertebrata</taxon>
        <taxon>Euteleostomi</taxon>
        <taxon>Actinopterygii</taxon>
        <taxon>Neopterygii</taxon>
        <taxon>Teleostei</taxon>
        <taxon>Clupei</taxon>
        <taxon>Clupeiformes</taxon>
        <taxon>Clupeoidei</taxon>
        <taxon>Engraulidae</taxon>
        <taxon>Coilinae</taxon>
        <taxon>Coilia</taxon>
    </lineage>
</organism>
<feature type="coiled-coil region" evidence="6">
    <location>
        <begin position="721"/>
        <end position="801"/>
    </location>
</feature>
<dbReference type="FunFam" id="2.30.29.30:FF:000006">
    <property type="entry name" value="Pleckstrin homology like domain family B member 1"/>
    <property type="match status" value="1"/>
</dbReference>
<keyword evidence="10" id="KW-1185">Reference proteome</keyword>
<comment type="caution">
    <text evidence="9">The sequence shown here is derived from an EMBL/GenBank/DDBJ whole genome shotgun (WGS) entry which is preliminary data.</text>
</comment>
<dbReference type="EMBL" id="JBHFQA010000008">
    <property type="protein sequence ID" value="KAL2094972.1"/>
    <property type="molecule type" value="Genomic_DNA"/>
</dbReference>
<gene>
    <name evidence="9" type="ORF">ACEWY4_009691</name>
</gene>
<dbReference type="PANTHER" id="PTHR12156:SF23">
    <property type="entry name" value="PLECKSTRIN HOMOLOGY-LIKE DOMAIN FAMILY B MEMBER 1"/>
    <property type="match status" value="1"/>
</dbReference>
<feature type="region of interest" description="Disordered" evidence="7">
    <location>
        <begin position="655"/>
        <end position="718"/>
    </location>
</feature>
<sequence length="1339" mass="147015">MIDEVTDNHQDMDSLNRNVPEHGRQTHQVLQGTPLDLIETGKTLKVQAERPHLVSLGSGRLSTAITLLPLSEGKTTLGHGNTDINIQGPGVAAQHCYIENSGGSITLYPCGNQCSMDGVCINKPTKLSQGCMLCFGQSAFFRFNHPEEALRMKNMMPGGSNYAHTDSHSMLNGNHQQARRDGVRPGHGTLVRSIEKDLQDIMDSLAMDEAQTSVSAEARMPPHNPIPQSPLSPMMNGGGRFPTTSPTSPGAMSVGSSYENTSPPFSPLSSPHSVTSSPGAQQDLANPPVPARTSSFSHSSQPPVPQPRSLVPKSGSSSSGHKVQESPRFHRRALVETPPSPTSPRKDPAPGSRGSSFSIPVPGDRQNNSRLTPKSTPTSSSPASSSPRSSVGSTAQECPSSPMRQQARSSSPAKQPSHIPRLAQSSVDGPLHTVQPHHPRSTLASGSPQPTRRALPPPSPSAVRRGVAVLPGALPGVPLTPRTPLNKTVPGSPRQQRRGVTSPTEEEGQGVRGTLRARSPSPSRLRDPSTASRRPKGTAGHSSPALATSGLGTQPGVSPLTSPRAQRKAGRDGRTAAVVPFTRERKNSISEISDNEEELLEYHRRQREERLREQEMERLERQRLETILSLCAEYNKGDGPGTAAGEVGKTGLFPGMEEGEVPPQRPAADPADVAGTPHGLGQRQRESDEENLTEECSSTESQHQDHEDSARAAGGPPHQELVYLEDERARVLARVDELKARVTELEQQLQESRQEAEMERALLQGERRAELDQVEAELEIINQLQHKLSELDNATQREKDKKAEALESGSKRFEDLEFRQLERESALEEEKETVSRQLLQEKADYHRSVAKRKERMAALEMQANQLGLQAAQECERMAKDRTLALQMLQKEREQLSAIEKRYHDLTGGKGFPKASNSMKEVYRGKLDGEGVQTTLPRGGSTNGTATPPPSSAGLPGRDTPPKMLGHPSSLSKELSELSLTHLDLESKRQLALQGKVAGQSLLEEQRSRATEPKQSRHAVEAHNHWGALQGSQSQLNNMSFPSFGGSGSSSSSIGGLAVGPGVSSAMVHHSILHHQAPPPGGEQAFDTLSLESSDSMETSVSTGNNSACSPESGIGMASMRLEEMEKLLKEAQQEKARLVESREREAQTRRQMLEEERRRREEVERRLQEETAHRQRLIEEEVKMREKHCSQARPMTRYLPIRKEEFDLRSHVESSGHCVDTCPFVIVSEKMCKGHLVKMGGKIKSWKKRWFVFDRLKRTFSYYIDKHETKLKGVIYFQAIEEVYYDHLRSATKSPNPSLTFCVKTHDRLYFMVAPSAEAMRIWMDVIVTGAEGYTQFMT</sequence>
<accession>A0ABD1K767</accession>
<evidence type="ECO:0000313" key="9">
    <source>
        <dbReference type="EMBL" id="KAL2094972.1"/>
    </source>
</evidence>
<feature type="compositionally biased region" description="Basic and acidic residues" evidence="7">
    <location>
        <begin position="1"/>
        <end position="24"/>
    </location>
</feature>
<dbReference type="Gene3D" id="2.60.200.20">
    <property type="match status" value="1"/>
</dbReference>
<evidence type="ECO:0000256" key="3">
    <source>
        <dbReference type="ARBA" id="ARBA00023054"/>
    </source>
</evidence>
<evidence type="ECO:0000256" key="1">
    <source>
        <dbReference type="ARBA" id="ARBA00022481"/>
    </source>
</evidence>
<dbReference type="Proteomes" id="UP001591681">
    <property type="component" value="Unassembled WGS sequence"/>
</dbReference>
<feature type="region of interest" description="Disordered" evidence="7">
    <location>
        <begin position="210"/>
        <end position="577"/>
    </location>
</feature>
<keyword evidence="2" id="KW-0597">Phosphoprotein</keyword>